<organism evidence="2 3">
    <name type="scientific">Prescottella soli</name>
    <dbReference type="NCBI Taxonomy" id="1543852"/>
    <lineage>
        <taxon>Bacteria</taxon>
        <taxon>Bacillati</taxon>
        <taxon>Actinomycetota</taxon>
        <taxon>Actinomycetes</taxon>
        <taxon>Mycobacteriales</taxon>
        <taxon>Nocardiaceae</taxon>
        <taxon>Prescottella</taxon>
    </lineage>
</organism>
<dbReference type="EMBL" id="JBDLNU010000004">
    <property type="protein sequence ID" value="MFM1729612.1"/>
    <property type="molecule type" value="Genomic_DNA"/>
</dbReference>
<proteinExistence type="inferred from homology"/>
<evidence type="ECO:0000313" key="3">
    <source>
        <dbReference type="Proteomes" id="UP001629744"/>
    </source>
</evidence>
<dbReference type="Proteomes" id="UP001629744">
    <property type="component" value="Unassembled WGS sequence"/>
</dbReference>
<sequence length="358" mass="38862">MADRLPRRTWGCTPSPRLNLPDYLWRRCFRPSRPDPTLGAPPNFSSRKNWFLIASDEVTALTLAIEENQLTKRIAYLELKGGAQREGTRVPEHLITPGFAVDVVDTEIRITPADATDLLLSDMAYAEAAIRAGRDGYAGVLIGGVPDYGLAAARAAVDIPVVGSGQASLLAAAALGGRFSIVTIWPETMRFVYERLIRENPVGQQCISVRYVSTPDEQSTLADEDNFLTQMRSGREHMIERILAEIELAVQDGAESVILGCNCMSPVADVLASRASVPIVDPTTAGYRQLESMVALGLQPARDPRVPKSDRHHVLVEMMKAADLAFGEDQEDCPVCVLNDDGTASCELPASAAAETQE</sequence>
<dbReference type="InterPro" id="IPR001920">
    <property type="entry name" value="Asp/Glu_race"/>
</dbReference>
<reference evidence="2 3" key="1">
    <citation type="submission" date="2023-11" db="EMBL/GenBank/DDBJ databases">
        <authorList>
            <person name="Val-Calvo J."/>
            <person name="Scortti M."/>
            <person name="Vazquez-Boland J."/>
        </authorList>
    </citation>
    <scope>NUCLEOTIDE SEQUENCE [LARGE SCALE GENOMIC DNA]</scope>
    <source>
        <strain evidence="2 3">DSM 46662</strain>
    </source>
</reference>
<name>A0ABW9FW68_9NOCA</name>
<dbReference type="SUPFAM" id="SSF53681">
    <property type="entry name" value="Aspartate/glutamate racemase"/>
    <property type="match status" value="1"/>
</dbReference>
<evidence type="ECO:0000256" key="1">
    <source>
        <dbReference type="ARBA" id="ARBA00038414"/>
    </source>
</evidence>
<protein>
    <submittedName>
        <fullName evidence="2">Aspartate/glutamate racemase family protein</fullName>
    </submittedName>
</protein>
<accession>A0ABW9FW68</accession>
<gene>
    <name evidence="2" type="ORF">ABEU19_003123</name>
</gene>
<comment type="similarity">
    <text evidence="1">Belongs to the HyuE racemase family.</text>
</comment>
<keyword evidence="3" id="KW-1185">Reference proteome</keyword>
<dbReference type="InterPro" id="IPR053714">
    <property type="entry name" value="Iso_Racemase_Enz_sf"/>
</dbReference>
<comment type="caution">
    <text evidence="2">The sequence shown here is derived from an EMBL/GenBank/DDBJ whole genome shotgun (WGS) entry which is preliminary data.</text>
</comment>
<dbReference type="InterPro" id="IPR015942">
    <property type="entry name" value="Asp/Glu/hydantoin_racemase"/>
</dbReference>
<dbReference type="InterPro" id="IPR052186">
    <property type="entry name" value="Hydantoin_racemase-like"/>
</dbReference>
<dbReference type="PANTHER" id="PTHR28047">
    <property type="entry name" value="PROTEIN DCG1"/>
    <property type="match status" value="1"/>
</dbReference>
<dbReference type="Pfam" id="PF01177">
    <property type="entry name" value="Asp_Glu_race"/>
    <property type="match status" value="1"/>
</dbReference>
<dbReference type="Gene3D" id="3.40.50.12500">
    <property type="match status" value="1"/>
</dbReference>
<dbReference type="PANTHER" id="PTHR28047:SF5">
    <property type="entry name" value="PROTEIN DCG1"/>
    <property type="match status" value="1"/>
</dbReference>
<dbReference type="RefSeq" id="WP_348603613.1">
    <property type="nucleotide sequence ID" value="NZ_CP157276.1"/>
</dbReference>
<evidence type="ECO:0000313" key="2">
    <source>
        <dbReference type="EMBL" id="MFM1729612.1"/>
    </source>
</evidence>